<dbReference type="GO" id="GO:0016787">
    <property type="term" value="F:hydrolase activity"/>
    <property type="evidence" value="ECO:0007669"/>
    <property type="project" value="UniProtKB-KW"/>
</dbReference>
<gene>
    <name evidence="2" type="ORF">B0H67DRAFT_494233</name>
</gene>
<evidence type="ECO:0000259" key="1">
    <source>
        <dbReference type="Pfam" id="PF00561"/>
    </source>
</evidence>
<dbReference type="Pfam" id="PF00561">
    <property type="entry name" value="Abhydrolase_1"/>
    <property type="match status" value="1"/>
</dbReference>
<dbReference type="InterPro" id="IPR050471">
    <property type="entry name" value="AB_hydrolase"/>
</dbReference>
<dbReference type="EMBL" id="JAUKUA010000005">
    <property type="protein sequence ID" value="KAK0710785.1"/>
    <property type="molecule type" value="Genomic_DNA"/>
</dbReference>
<dbReference type="Proteomes" id="UP001172102">
    <property type="component" value="Unassembled WGS sequence"/>
</dbReference>
<evidence type="ECO:0000313" key="3">
    <source>
        <dbReference type="Proteomes" id="UP001172102"/>
    </source>
</evidence>
<accession>A0AA40A7W1</accession>
<organism evidence="2 3">
    <name type="scientific">Lasiosphaeris hirsuta</name>
    <dbReference type="NCBI Taxonomy" id="260670"/>
    <lineage>
        <taxon>Eukaryota</taxon>
        <taxon>Fungi</taxon>
        <taxon>Dikarya</taxon>
        <taxon>Ascomycota</taxon>
        <taxon>Pezizomycotina</taxon>
        <taxon>Sordariomycetes</taxon>
        <taxon>Sordariomycetidae</taxon>
        <taxon>Sordariales</taxon>
        <taxon>Lasiosphaeriaceae</taxon>
        <taxon>Lasiosphaeris</taxon>
    </lineage>
</organism>
<dbReference type="PANTHER" id="PTHR43433:SF5">
    <property type="entry name" value="AB HYDROLASE-1 DOMAIN-CONTAINING PROTEIN"/>
    <property type="match status" value="1"/>
</dbReference>
<dbReference type="InterPro" id="IPR000073">
    <property type="entry name" value="AB_hydrolase_1"/>
</dbReference>
<comment type="caution">
    <text evidence="2">The sequence shown here is derived from an EMBL/GenBank/DDBJ whole genome shotgun (WGS) entry which is preliminary data.</text>
</comment>
<dbReference type="AlphaFoldDB" id="A0AA40A7W1"/>
<proteinExistence type="predicted"/>
<name>A0AA40A7W1_9PEZI</name>
<dbReference type="PANTHER" id="PTHR43433">
    <property type="entry name" value="HYDROLASE, ALPHA/BETA FOLD FAMILY PROTEIN"/>
    <property type="match status" value="1"/>
</dbReference>
<keyword evidence="3" id="KW-1185">Reference proteome</keyword>
<reference evidence="2" key="1">
    <citation type="submission" date="2023-06" db="EMBL/GenBank/DDBJ databases">
        <title>Genome-scale phylogeny and comparative genomics of the fungal order Sordariales.</title>
        <authorList>
            <consortium name="Lawrence Berkeley National Laboratory"/>
            <person name="Hensen N."/>
            <person name="Bonometti L."/>
            <person name="Westerberg I."/>
            <person name="Brannstrom I.O."/>
            <person name="Guillou S."/>
            <person name="Cros-Aarteil S."/>
            <person name="Calhoun S."/>
            <person name="Haridas S."/>
            <person name="Kuo A."/>
            <person name="Mondo S."/>
            <person name="Pangilinan J."/>
            <person name="Riley R."/>
            <person name="Labutti K."/>
            <person name="Andreopoulos B."/>
            <person name="Lipzen A."/>
            <person name="Chen C."/>
            <person name="Yanf M."/>
            <person name="Daum C."/>
            <person name="Ng V."/>
            <person name="Clum A."/>
            <person name="Steindorff A."/>
            <person name="Ohm R."/>
            <person name="Martin F."/>
            <person name="Silar P."/>
            <person name="Natvig D."/>
            <person name="Lalanne C."/>
            <person name="Gautier V."/>
            <person name="Ament-Velasquez S.L."/>
            <person name="Kruys A."/>
            <person name="Hutchinson M.I."/>
            <person name="Powell A.J."/>
            <person name="Barry K."/>
            <person name="Miller A.N."/>
            <person name="Grigoriev I.V."/>
            <person name="Debuchy R."/>
            <person name="Gladieux P."/>
            <person name="Thoren M.H."/>
            <person name="Johannesson H."/>
        </authorList>
    </citation>
    <scope>NUCLEOTIDE SEQUENCE</scope>
    <source>
        <strain evidence="2">SMH4607-1</strain>
    </source>
</reference>
<dbReference type="InterPro" id="IPR029058">
    <property type="entry name" value="AB_hydrolase_fold"/>
</dbReference>
<sequence>MGATPGLLYVTMEPRQGLSLDQFHDWYNNEHGPTRLRLPHIFPNGLRYRATDGLRPTFLADYDVTDVEHLETPTYTDLRENRTPREADTIGQVVVNRRFFDFVAAQQRPDFVPAEQLTDAEAEGLVLVNVEVSLKDDVDTVEAEKAIVDWYVEEHIPMLSKVPGWLRSRVFRTPSHIEDATTNPVNIVTLHEYAKTNGLDGPEHKASMDTPRRTEVFTNYIAAKSRRTYELFYVFGPAPRELAALAARPAAAAFTTADGKITTTSAPAPAIDAYVTTADGLNIPYRLEGNPSPTAPTVAFSNSLLTDLSMWDPLVAILKARRPDLRLLRYDTRGRGDVPSPPAPATLDVLADDVAALLAALRIDRLHALMGVSMGGATTLKFALKYPARVARFVACDFNVASSEANTAAWKGRIAIAEGEAGMARLAPATVGRWFHEVSMRERGDVVAWMTAIVARNHVRGFRYGCQALWWYDLRPEMKACQVEGLLVVGDGDGKGALVRAMEGFKAGIGPEGVELRVVKDAGHLPMCEAPEGFWEAVQGFL</sequence>
<dbReference type="Gene3D" id="3.40.50.1820">
    <property type="entry name" value="alpha/beta hydrolase"/>
    <property type="match status" value="1"/>
</dbReference>
<dbReference type="SUPFAM" id="SSF53474">
    <property type="entry name" value="alpha/beta-Hydrolases"/>
    <property type="match status" value="1"/>
</dbReference>
<feature type="domain" description="AB hydrolase-1" evidence="1">
    <location>
        <begin position="307"/>
        <end position="526"/>
    </location>
</feature>
<protein>
    <submittedName>
        <fullName evidence="2">Alpha/Beta hydrolase protein</fullName>
    </submittedName>
</protein>
<keyword evidence="2" id="KW-0378">Hydrolase</keyword>
<evidence type="ECO:0000313" key="2">
    <source>
        <dbReference type="EMBL" id="KAK0710785.1"/>
    </source>
</evidence>